<dbReference type="InterPro" id="IPR010033">
    <property type="entry name" value="HAD_SF_ppase_IIIC"/>
</dbReference>
<dbReference type="InterPro" id="IPR011129">
    <property type="entry name" value="CSD"/>
</dbReference>
<dbReference type="InterPro" id="IPR010036">
    <property type="entry name" value="MDP_1_eu_arc"/>
</dbReference>
<protein>
    <recommendedName>
        <fullName evidence="1">CSD domain-containing protein</fullName>
    </recommendedName>
</protein>
<dbReference type="InterPro" id="IPR012340">
    <property type="entry name" value="NA-bd_OB-fold"/>
</dbReference>
<dbReference type="SUPFAM" id="SSF88697">
    <property type="entry name" value="PUA domain-like"/>
    <property type="match status" value="1"/>
</dbReference>
<dbReference type="Pfam" id="PF12689">
    <property type="entry name" value="Acid_PPase"/>
    <property type="match status" value="1"/>
</dbReference>
<dbReference type="Proteomes" id="UP001516023">
    <property type="component" value="Unassembled WGS sequence"/>
</dbReference>
<dbReference type="Gene3D" id="2.40.50.140">
    <property type="entry name" value="Nucleic acid-binding proteins"/>
    <property type="match status" value="1"/>
</dbReference>
<dbReference type="SFLD" id="SFLDS00003">
    <property type="entry name" value="Haloacid_Dehalogenase"/>
    <property type="match status" value="1"/>
</dbReference>
<dbReference type="AlphaFoldDB" id="A0ABD3QED2"/>
<dbReference type="SFLD" id="SFLDG01129">
    <property type="entry name" value="C1.5:_HAD__Beta-PGM__Phosphata"/>
    <property type="match status" value="1"/>
</dbReference>
<evidence type="ECO:0000313" key="3">
    <source>
        <dbReference type="Proteomes" id="UP001516023"/>
    </source>
</evidence>
<dbReference type="Pfam" id="PF00313">
    <property type="entry name" value="CSD"/>
    <property type="match status" value="1"/>
</dbReference>
<dbReference type="NCBIfam" id="TIGR01681">
    <property type="entry name" value="HAD-SF-IIIC"/>
    <property type="match status" value="1"/>
</dbReference>
<dbReference type="SUPFAM" id="SSF56784">
    <property type="entry name" value="HAD-like"/>
    <property type="match status" value="1"/>
</dbReference>
<dbReference type="PANTHER" id="PTHR17901:SF14">
    <property type="entry name" value="MAGNESIUM-DEPENDENT PHOSPHATASE 1"/>
    <property type="match status" value="1"/>
</dbReference>
<organism evidence="2 3">
    <name type="scientific">Cyclotella cryptica</name>
    <dbReference type="NCBI Taxonomy" id="29204"/>
    <lineage>
        <taxon>Eukaryota</taxon>
        <taxon>Sar</taxon>
        <taxon>Stramenopiles</taxon>
        <taxon>Ochrophyta</taxon>
        <taxon>Bacillariophyta</taxon>
        <taxon>Coscinodiscophyceae</taxon>
        <taxon>Thalassiosirophycidae</taxon>
        <taxon>Stephanodiscales</taxon>
        <taxon>Stephanodiscaceae</taxon>
        <taxon>Cyclotella</taxon>
    </lineage>
</organism>
<dbReference type="PROSITE" id="PS51857">
    <property type="entry name" value="CSD_2"/>
    <property type="match status" value="1"/>
</dbReference>
<feature type="domain" description="CSD" evidence="1">
    <location>
        <begin position="222"/>
        <end position="288"/>
    </location>
</feature>
<dbReference type="PANTHER" id="PTHR17901">
    <property type="entry name" value="MAGNESIUM-DEPENDENT PHOSPHATASE 1 MDP1"/>
    <property type="match status" value="1"/>
</dbReference>
<keyword evidence="3" id="KW-1185">Reference proteome</keyword>
<feature type="non-terminal residue" evidence="2">
    <location>
        <position position="1"/>
    </location>
</feature>
<dbReference type="SUPFAM" id="SSF50249">
    <property type="entry name" value="Nucleic acid-binding proteins"/>
    <property type="match status" value="1"/>
</dbReference>
<sequence>HFLPYKFAFAFAPHNVKGAVGSISFRQTCRHSVPSLIVFDLDNTLWTPELYQLRSIARDNRHPVAHKDVKLFPGAHRIIQQIKKDPEKKFVNTKFAVASRTKSVDWAHSLLDQFELRDVFDFVEIFPGDKKQHFRNLRRASGIDFCEMLFFDDARDGKYGNCEPVSSLGVLSVHTPQGIFEESIWTSALEHYKEWSAHRSPGTIIEWDNSITIGRAADENQRYRGRVKFLNREKRFGFIEYDEQKKKTDIFFHFTDLQVGQVVEEGDELNFSVSLSKNGKVAASNIDIVNKRMDDSNTVEMRTFSMNLPFAALLANGYKTLETRNGTMFTTYPEGTKLLLHVGQRIYPDGDRHLDIMKSGGLTDDEIKSLKSLPPGFTKGMAVAIVELGKTFETTLEQRCDPNFQRAVGAYGQDSGMRATEIKRVAYLKKGVKVSGQGGIFKVKVSKDVIPDGWLDIKHSVAGSLWLCQRIFSDAKHRNVEEETSFRYMLLYVKLKDFSFLL</sequence>
<dbReference type="InterPro" id="IPR015947">
    <property type="entry name" value="PUA-like_sf"/>
</dbReference>
<gene>
    <name evidence="2" type="ORF">HJC23_000197</name>
</gene>
<reference evidence="2 3" key="1">
    <citation type="journal article" date="2020" name="G3 (Bethesda)">
        <title>Improved Reference Genome for Cyclotella cryptica CCMP332, a Model for Cell Wall Morphogenesis, Salinity Adaptation, and Lipid Production in Diatoms (Bacillariophyta).</title>
        <authorList>
            <person name="Roberts W.R."/>
            <person name="Downey K.M."/>
            <person name="Ruck E.C."/>
            <person name="Traller J.C."/>
            <person name="Alverson A.J."/>
        </authorList>
    </citation>
    <scope>NUCLEOTIDE SEQUENCE [LARGE SCALE GENOMIC DNA]</scope>
    <source>
        <strain evidence="2 3">CCMP332</strain>
    </source>
</reference>
<dbReference type="SMART" id="SM00357">
    <property type="entry name" value="CSP"/>
    <property type="match status" value="1"/>
</dbReference>
<evidence type="ECO:0000259" key="1">
    <source>
        <dbReference type="PROSITE" id="PS51857"/>
    </source>
</evidence>
<evidence type="ECO:0000313" key="2">
    <source>
        <dbReference type="EMBL" id="KAL3798283.1"/>
    </source>
</evidence>
<dbReference type="InterPro" id="IPR036412">
    <property type="entry name" value="HAD-like_sf"/>
</dbReference>
<dbReference type="EMBL" id="JABMIG020000047">
    <property type="protein sequence ID" value="KAL3798283.1"/>
    <property type="molecule type" value="Genomic_DNA"/>
</dbReference>
<dbReference type="Gene3D" id="3.40.50.1000">
    <property type="entry name" value="HAD superfamily/HAD-like"/>
    <property type="match status" value="1"/>
</dbReference>
<dbReference type="InterPro" id="IPR002059">
    <property type="entry name" value="CSP_DNA-bd"/>
</dbReference>
<accession>A0ABD3QED2</accession>
<dbReference type="InterPro" id="IPR023214">
    <property type="entry name" value="HAD_sf"/>
</dbReference>
<proteinExistence type="predicted"/>
<name>A0ABD3QED2_9STRA</name>
<dbReference type="SFLD" id="SFLDG01131">
    <property type="entry name" value="C1.5.2:_MDP_Like"/>
    <property type="match status" value="1"/>
</dbReference>
<comment type="caution">
    <text evidence="2">The sequence shown here is derived from an EMBL/GenBank/DDBJ whole genome shotgun (WGS) entry which is preliminary data.</text>
</comment>